<feature type="domain" description="DUF4939" evidence="2">
    <location>
        <begin position="79"/>
        <end position="134"/>
    </location>
</feature>
<dbReference type="Pfam" id="PF16297">
    <property type="entry name" value="DUF4939"/>
    <property type="match status" value="1"/>
</dbReference>
<dbReference type="EMBL" id="CATNWA010010179">
    <property type="protein sequence ID" value="CAI9559502.1"/>
    <property type="molecule type" value="Genomic_DNA"/>
</dbReference>
<protein>
    <recommendedName>
        <fullName evidence="2">DUF4939 domain-containing protein</fullName>
    </recommendedName>
</protein>
<evidence type="ECO:0000259" key="2">
    <source>
        <dbReference type="Pfam" id="PF16297"/>
    </source>
</evidence>
<name>A0ABN9CKA3_9NEOB</name>
<dbReference type="Proteomes" id="UP001162483">
    <property type="component" value="Unassembled WGS sequence"/>
</dbReference>
<accession>A0ABN9CKA3</accession>
<gene>
    <name evidence="3" type="ORF">SPARVUS_LOCUS5100865</name>
</gene>
<proteinExistence type="predicted"/>
<evidence type="ECO:0000256" key="1">
    <source>
        <dbReference type="SAM" id="MobiDB-lite"/>
    </source>
</evidence>
<dbReference type="InterPro" id="IPR032549">
    <property type="entry name" value="DUF4939"/>
</dbReference>
<comment type="caution">
    <text evidence="3">The sequence shown here is derived from an EMBL/GenBank/DDBJ whole genome shotgun (WGS) entry which is preliminary data.</text>
</comment>
<sequence>MCSSETPQPLLEQLQCLTQRVDVQQAYQEQIIHFLQELSSRLYQLQVVSTSSPSVSAPAPVPAAPTPTVPPVEHSPSKLQLPPPPRFSGDPKACRGFINQCSIHFELAAHHFSTDCSKVAYMISLLSGEALAWAS</sequence>
<evidence type="ECO:0000313" key="3">
    <source>
        <dbReference type="EMBL" id="CAI9559502.1"/>
    </source>
</evidence>
<feature type="non-terminal residue" evidence="3">
    <location>
        <position position="135"/>
    </location>
</feature>
<evidence type="ECO:0000313" key="4">
    <source>
        <dbReference type="Proteomes" id="UP001162483"/>
    </source>
</evidence>
<feature type="region of interest" description="Disordered" evidence="1">
    <location>
        <begin position="52"/>
        <end position="85"/>
    </location>
</feature>
<organism evidence="3 4">
    <name type="scientific">Staurois parvus</name>
    <dbReference type="NCBI Taxonomy" id="386267"/>
    <lineage>
        <taxon>Eukaryota</taxon>
        <taxon>Metazoa</taxon>
        <taxon>Chordata</taxon>
        <taxon>Craniata</taxon>
        <taxon>Vertebrata</taxon>
        <taxon>Euteleostomi</taxon>
        <taxon>Amphibia</taxon>
        <taxon>Batrachia</taxon>
        <taxon>Anura</taxon>
        <taxon>Neobatrachia</taxon>
        <taxon>Ranoidea</taxon>
        <taxon>Ranidae</taxon>
        <taxon>Staurois</taxon>
    </lineage>
</organism>
<reference evidence="3" key="1">
    <citation type="submission" date="2023-05" db="EMBL/GenBank/DDBJ databases">
        <authorList>
            <person name="Stuckert A."/>
        </authorList>
    </citation>
    <scope>NUCLEOTIDE SEQUENCE</scope>
</reference>
<feature type="compositionally biased region" description="Pro residues" evidence="1">
    <location>
        <begin position="59"/>
        <end position="70"/>
    </location>
</feature>
<keyword evidence="4" id="KW-1185">Reference proteome</keyword>